<dbReference type="InterPro" id="IPR050306">
    <property type="entry name" value="PfkB_Carbo_kinase"/>
</dbReference>
<dbReference type="InterPro" id="IPR011611">
    <property type="entry name" value="PfkB_dom"/>
</dbReference>
<keyword evidence="6" id="KW-1185">Reference proteome</keyword>
<organism evidence="5 6">
    <name type="scientific">Mariniphaga sediminis</name>
    <dbReference type="NCBI Taxonomy" id="1628158"/>
    <lineage>
        <taxon>Bacteria</taxon>
        <taxon>Pseudomonadati</taxon>
        <taxon>Bacteroidota</taxon>
        <taxon>Bacteroidia</taxon>
        <taxon>Marinilabiliales</taxon>
        <taxon>Prolixibacteraceae</taxon>
        <taxon>Mariniphaga</taxon>
    </lineage>
</organism>
<dbReference type="SUPFAM" id="SSF53613">
    <property type="entry name" value="Ribokinase-like"/>
    <property type="match status" value="1"/>
</dbReference>
<gene>
    <name evidence="5" type="ORF">D1164_22960</name>
</gene>
<dbReference type="OrthoDB" id="9813569at2"/>
<evidence type="ECO:0000313" key="5">
    <source>
        <dbReference type="EMBL" id="RIH62823.1"/>
    </source>
</evidence>
<dbReference type="PANTHER" id="PTHR43085:SF57">
    <property type="entry name" value="CARBOHYDRATE KINASE PFKB DOMAIN-CONTAINING PROTEIN"/>
    <property type="match status" value="1"/>
</dbReference>
<protein>
    <submittedName>
        <fullName evidence="5">Carbohydrate kinase family protein</fullName>
    </submittedName>
</protein>
<name>A0A399CTX0_9BACT</name>
<evidence type="ECO:0000259" key="4">
    <source>
        <dbReference type="Pfam" id="PF00294"/>
    </source>
</evidence>
<evidence type="ECO:0000256" key="1">
    <source>
        <dbReference type="ARBA" id="ARBA00010688"/>
    </source>
</evidence>
<comment type="caution">
    <text evidence="5">The sequence shown here is derived from an EMBL/GenBank/DDBJ whole genome shotgun (WGS) entry which is preliminary data.</text>
</comment>
<evidence type="ECO:0000313" key="6">
    <source>
        <dbReference type="Proteomes" id="UP000266441"/>
    </source>
</evidence>
<keyword evidence="3 5" id="KW-0418">Kinase</keyword>
<comment type="similarity">
    <text evidence="1">Belongs to the carbohydrate kinase PfkB family.</text>
</comment>
<dbReference type="Proteomes" id="UP000266441">
    <property type="component" value="Unassembled WGS sequence"/>
</dbReference>
<dbReference type="InterPro" id="IPR029056">
    <property type="entry name" value="Ribokinase-like"/>
</dbReference>
<dbReference type="GO" id="GO:0016301">
    <property type="term" value="F:kinase activity"/>
    <property type="evidence" value="ECO:0007669"/>
    <property type="project" value="UniProtKB-KW"/>
</dbReference>
<dbReference type="Gene3D" id="3.40.1190.20">
    <property type="match status" value="1"/>
</dbReference>
<sequence length="379" mass="41430">MEKQYDAVIVGYTCVDLVPGFRKNSPVTSTSVFFKPGKLIEIGGMDFVLGGVPPNTGLAMKKFGKKVFLNGLIGEDFIGEIAAQGLTRAGVSFNMIKTGGAGTAFSIVLAPPGVDRIFLESPGCNRVFGMEHIDFEAIQKSRLFHFGYPPLLREFYLNNGQQLQQMYGEVQKMGVVTSLDFSLPDPESESGTVNWPEVLERTLPHVDIFVPSLEELIQTMVPEAYAKIQSLPGDTEIVDKIPLDLVKQVGQRIIGLGVKILLVKMGHRGALLLSGDISSLNKKAGIALEQDKWNNREILCGAYKVDKSKGINATGAGDTAVAAFLTAVLNGECPETAVKYAVMAGRESLYCENIYKEIGRWEQLAHKIHVEQNELKCFL</sequence>
<dbReference type="PANTHER" id="PTHR43085">
    <property type="entry name" value="HEXOKINASE FAMILY MEMBER"/>
    <property type="match status" value="1"/>
</dbReference>
<dbReference type="Pfam" id="PF00294">
    <property type="entry name" value="PfkB"/>
    <property type="match status" value="1"/>
</dbReference>
<dbReference type="EMBL" id="QWET01000035">
    <property type="protein sequence ID" value="RIH62823.1"/>
    <property type="molecule type" value="Genomic_DNA"/>
</dbReference>
<evidence type="ECO:0000256" key="3">
    <source>
        <dbReference type="ARBA" id="ARBA00022777"/>
    </source>
</evidence>
<feature type="domain" description="Carbohydrate kinase PfkB" evidence="4">
    <location>
        <begin position="34"/>
        <end position="348"/>
    </location>
</feature>
<evidence type="ECO:0000256" key="2">
    <source>
        <dbReference type="ARBA" id="ARBA00022679"/>
    </source>
</evidence>
<accession>A0A399CTX0</accession>
<dbReference type="AlphaFoldDB" id="A0A399CTX0"/>
<proteinExistence type="inferred from homology"/>
<reference evidence="5 6" key="1">
    <citation type="journal article" date="2015" name="Int. J. Syst. Evol. Microbiol.">
        <title>Mariniphaga sediminis sp. nov., isolated from coastal sediment.</title>
        <authorList>
            <person name="Wang F.Q."/>
            <person name="Shen Q.Y."/>
            <person name="Chen G.J."/>
            <person name="Du Z.J."/>
        </authorList>
    </citation>
    <scope>NUCLEOTIDE SEQUENCE [LARGE SCALE GENOMIC DNA]</scope>
    <source>
        <strain evidence="5 6">SY21</strain>
    </source>
</reference>
<keyword evidence="2" id="KW-0808">Transferase</keyword>
<dbReference type="RefSeq" id="WP_119352251.1">
    <property type="nucleotide sequence ID" value="NZ_QWET01000035.1"/>
</dbReference>